<dbReference type="GO" id="GO:0005978">
    <property type="term" value="P:glycogen biosynthetic process"/>
    <property type="evidence" value="ECO:0007669"/>
    <property type="project" value="UniProtKB-UniPathway"/>
</dbReference>
<keyword evidence="3 7" id="KW-0328">Glycosyltransferase</keyword>
<organism evidence="9 10">
    <name type="scientific">Hortaea werneckii</name>
    <name type="common">Black yeast</name>
    <name type="synonym">Cladosporium werneckii</name>
    <dbReference type="NCBI Taxonomy" id="91943"/>
    <lineage>
        <taxon>Eukaryota</taxon>
        <taxon>Fungi</taxon>
        <taxon>Dikarya</taxon>
        <taxon>Ascomycota</taxon>
        <taxon>Pezizomycotina</taxon>
        <taxon>Dothideomycetes</taxon>
        <taxon>Dothideomycetidae</taxon>
        <taxon>Mycosphaerellales</taxon>
        <taxon>Teratosphaeriaceae</taxon>
        <taxon>Hortaea</taxon>
    </lineage>
</organism>
<reference evidence="9 10" key="1">
    <citation type="journal article" date="2018" name="BMC Genomics">
        <title>Genomic evidence for intraspecific hybridization in a clonal and extremely halotolerant yeast.</title>
        <authorList>
            <person name="Gostincar C."/>
            <person name="Stajich J.E."/>
            <person name="Zupancic J."/>
            <person name="Zalar P."/>
            <person name="Gunde-Cimerman N."/>
        </authorList>
    </citation>
    <scope>NUCLEOTIDE SEQUENCE [LARGE SCALE GENOMIC DNA]</scope>
    <source>
        <strain evidence="9 10">EXF-6654</strain>
    </source>
</reference>
<feature type="region of interest" description="Disordered" evidence="8">
    <location>
        <begin position="103"/>
        <end position="137"/>
    </location>
</feature>
<proteinExistence type="inferred from homology"/>
<evidence type="ECO:0000256" key="3">
    <source>
        <dbReference type="ARBA" id="ARBA00022676"/>
    </source>
</evidence>
<dbReference type="Proteomes" id="UP000282582">
    <property type="component" value="Unassembled WGS sequence"/>
</dbReference>
<evidence type="ECO:0000256" key="4">
    <source>
        <dbReference type="ARBA" id="ARBA00022679"/>
    </source>
</evidence>
<evidence type="ECO:0000256" key="6">
    <source>
        <dbReference type="ARBA" id="ARBA00047345"/>
    </source>
</evidence>
<dbReference type="Gene3D" id="3.40.50.2000">
    <property type="entry name" value="Glycogen Phosphorylase B"/>
    <property type="match status" value="1"/>
</dbReference>
<comment type="catalytic activity">
    <reaction evidence="6">
        <text>[(1-&gt;4)-alpha-D-glucosyl](n) + UDP-alpha-D-glucose = [(1-&gt;4)-alpha-D-glucosyl](n+1) + UDP + H(+)</text>
        <dbReference type="Rhea" id="RHEA:18549"/>
        <dbReference type="Rhea" id="RHEA-COMP:9584"/>
        <dbReference type="Rhea" id="RHEA-COMP:9587"/>
        <dbReference type="ChEBI" id="CHEBI:15378"/>
        <dbReference type="ChEBI" id="CHEBI:15444"/>
        <dbReference type="ChEBI" id="CHEBI:58223"/>
        <dbReference type="ChEBI" id="CHEBI:58885"/>
        <dbReference type="EC" id="2.4.1.11"/>
    </reaction>
    <physiologicalReaction direction="left-to-right" evidence="6">
        <dbReference type="Rhea" id="RHEA:18550"/>
    </physiologicalReaction>
</comment>
<feature type="compositionally biased region" description="Low complexity" evidence="8">
    <location>
        <begin position="186"/>
        <end position="200"/>
    </location>
</feature>
<dbReference type="PANTHER" id="PTHR10176:SF3">
    <property type="entry name" value="GLYCOGEN [STARCH] SYNTHASE"/>
    <property type="match status" value="1"/>
</dbReference>
<dbReference type="GO" id="GO:0005737">
    <property type="term" value="C:cytoplasm"/>
    <property type="evidence" value="ECO:0007669"/>
    <property type="project" value="TreeGrafter"/>
</dbReference>
<evidence type="ECO:0000256" key="8">
    <source>
        <dbReference type="SAM" id="MobiDB-lite"/>
    </source>
</evidence>
<gene>
    <name evidence="9" type="ORF">D0868_01636</name>
</gene>
<name>A0A3M6ZFQ2_HORWE</name>
<evidence type="ECO:0000256" key="7">
    <source>
        <dbReference type="RuleBase" id="RU363104"/>
    </source>
</evidence>
<dbReference type="EMBL" id="QWIK01000076">
    <property type="protein sequence ID" value="RMY14114.1"/>
    <property type="molecule type" value="Genomic_DNA"/>
</dbReference>
<sequence length="208" mass="23118">MGVPSITTNLSGFGCYMEELIENASDYGIYIVDRRMKAIDESVNQLSEYMFEFTQKSKRQRINQRNRTERLSDLLDWKRMGMEYVKARQLALRRAYPDSFADDGEGEPGFFDGTEGLKISRPLSAPGSPRERSGMMTPGDFASLQEGREGLSTEDYIAWKLPEEEEEETYPFPLTLKQKGAKQGDAASPAAGGSGTATPTVVNGNGLF</sequence>
<dbReference type="GO" id="GO:0004373">
    <property type="term" value="F:alpha-1,4-glucan glucosyltransferase (UDP-glucose donor) activity"/>
    <property type="evidence" value="ECO:0007669"/>
    <property type="project" value="UniProtKB-EC"/>
</dbReference>
<comment type="pathway">
    <text evidence="1 7">Glycan biosynthesis; glycogen biosynthesis.</text>
</comment>
<comment type="function">
    <text evidence="7">Transfers the glycosyl residue from UDP-Glc to the non-reducing end of alpha-1,4-glucan.</text>
</comment>
<dbReference type="PANTHER" id="PTHR10176">
    <property type="entry name" value="GLYCOGEN SYNTHASE"/>
    <property type="match status" value="1"/>
</dbReference>
<evidence type="ECO:0000313" key="9">
    <source>
        <dbReference type="EMBL" id="RMY14114.1"/>
    </source>
</evidence>
<dbReference type="EC" id="2.4.1.11" evidence="7"/>
<accession>A0A3M6ZFQ2</accession>
<evidence type="ECO:0000313" key="10">
    <source>
        <dbReference type="Proteomes" id="UP000282582"/>
    </source>
</evidence>
<keyword evidence="4 7" id="KW-0808">Transferase</keyword>
<dbReference type="InterPro" id="IPR008631">
    <property type="entry name" value="Glycogen_synth"/>
</dbReference>
<comment type="similarity">
    <text evidence="2 7">Belongs to the glycosyltransferase 3 family.</text>
</comment>
<evidence type="ECO:0000256" key="2">
    <source>
        <dbReference type="ARBA" id="ARBA00010686"/>
    </source>
</evidence>
<comment type="caution">
    <text evidence="9">The sequence shown here is derived from an EMBL/GenBank/DDBJ whole genome shotgun (WGS) entry which is preliminary data.</text>
</comment>
<keyword evidence="5 7" id="KW-0320">Glycogen biosynthesis</keyword>
<evidence type="ECO:0000256" key="1">
    <source>
        <dbReference type="ARBA" id="ARBA00004964"/>
    </source>
</evidence>
<evidence type="ECO:0000256" key="5">
    <source>
        <dbReference type="ARBA" id="ARBA00023056"/>
    </source>
</evidence>
<dbReference type="UniPathway" id="UPA00164"/>
<protein>
    <recommendedName>
        <fullName evidence="7">Glycogen [starch] synthase</fullName>
        <ecNumber evidence="7">2.4.1.11</ecNumber>
    </recommendedName>
</protein>
<dbReference type="AlphaFoldDB" id="A0A3M6ZFQ2"/>
<feature type="region of interest" description="Disordered" evidence="8">
    <location>
        <begin position="178"/>
        <end position="208"/>
    </location>
</feature>
<dbReference type="Pfam" id="PF05693">
    <property type="entry name" value="Glycogen_syn"/>
    <property type="match status" value="1"/>
</dbReference>